<dbReference type="EMBL" id="CP037422">
    <property type="protein sequence ID" value="QDU09844.1"/>
    <property type="molecule type" value="Genomic_DNA"/>
</dbReference>
<feature type="transmembrane region" description="Helical" evidence="8">
    <location>
        <begin position="337"/>
        <end position="365"/>
    </location>
</feature>
<feature type="transmembrane region" description="Helical" evidence="8">
    <location>
        <begin position="429"/>
        <end position="450"/>
    </location>
</feature>
<proteinExistence type="predicted"/>
<dbReference type="AlphaFoldDB" id="A0A517WX79"/>
<evidence type="ECO:0000256" key="2">
    <source>
        <dbReference type="ARBA" id="ARBA00022475"/>
    </source>
</evidence>
<dbReference type="PANTHER" id="PTHR33908">
    <property type="entry name" value="MANNOSYLTRANSFERASE YKCB-RELATED"/>
    <property type="match status" value="1"/>
</dbReference>
<evidence type="ECO:0000259" key="9">
    <source>
        <dbReference type="Pfam" id="PF13231"/>
    </source>
</evidence>
<dbReference type="Proteomes" id="UP000318384">
    <property type="component" value="Chromosome"/>
</dbReference>
<keyword evidence="3" id="KW-0328">Glycosyltransferase</keyword>
<dbReference type="InterPro" id="IPR050297">
    <property type="entry name" value="LipidA_mod_glycosyltrf_83"/>
</dbReference>
<keyword evidence="4" id="KW-0808">Transferase</keyword>
<evidence type="ECO:0000256" key="6">
    <source>
        <dbReference type="ARBA" id="ARBA00022989"/>
    </source>
</evidence>
<keyword evidence="2" id="KW-1003">Cell membrane</keyword>
<name>A0A517WX79_9PLAN</name>
<keyword evidence="11" id="KW-1185">Reference proteome</keyword>
<feature type="transmembrane region" description="Helical" evidence="8">
    <location>
        <begin position="242"/>
        <end position="259"/>
    </location>
</feature>
<dbReference type="PANTHER" id="PTHR33908:SF11">
    <property type="entry name" value="MEMBRANE PROTEIN"/>
    <property type="match status" value="1"/>
</dbReference>
<feature type="transmembrane region" description="Helical" evidence="8">
    <location>
        <begin position="403"/>
        <end position="422"/>
    </location>
</feature>
<keyword evidence="5 8" id="KW-0812">Transmembrane</keyword>
<evidence type="ECO:0000313" key="10">
    <source>
        <dbReference type="EMBL" id="QDU09844.1"/>
    </source>
</evidence>
<protein>
    <recommendedName>
        <fullName evidence="9">Glycosyltransferase RgtA/B/C/D-like domain-containing protein</fullName>
    </recommendedName>
</protein>
<evidence type="ECO:0000313" key="11">
    <source>
        <dbReference type="Proteomes" id="UP000318384"/>
    </source>
</evidence>
<feature type="transmembrane region" description="Helical" evidence="8">
    <location>
        <begin position="12"/>
        <end position="31"/>
    </location>
</feature>
<accession>A0A517WX79</accession>
<evidence type="ECO:0000256" key="4">
    <source>
        <dbReference type="ARBA" id="ARBA00022679"/>
    </source>
</evidence>
<evidence type="ECO:0000256" key="3">
    <source>
        <dbReference type="ARBA" id="ARBA00022676"/>
    </source>
</evidence>
<dbReference type="Pfam" id="PF13231">
    <property type="entry name" value="PMT_2"/>
    <property type="match status" value="1"/>
</dbReference>
<evidence type="ECO:0000256" key="8">
    <source>
        <dbReference type="SAM" id="Phobius"/>
    </source>
</evidence>
<keyword evidence="6 8" id="KW-1133">Transmembrane helix</keyword>
<reference evidence="10 11" key="1">
    <citation type="submission" date="2019-03" db="EMBL/GenBank/DDBJ databases">
        <title>Deep-cultivation of Planctomycetes and their phenomic and genomic characterization uncovers novel biology.</title>
        <authorList>
            <person name="Wiegand S."/>
            <person name="Jogler M."/>
            <person name="Boedeker C."/>
            <person name="Pinto D."/>
            <person name="Vollmers J."/>
            <person name="Rivas-Marin E."/>
            <person name="Kohn T."/>
            <person name="Peeters S.H."/>
            <person name="Heuer A."/>
            <person name="Rast P."/>
            <person name="Oberbeckmann S."/>
            <person name="Bunk B."/>
            <person name="Jeske O."/>
            <person name="Meyerdierks A."/>
            <person name="Storesund J.E."/>
            <person name="Kallscheuer N."/>
            <person name="Luecker S."/>
            <person name="Lage O.M."/>
            <person name="Pohl T."/>
            <person name="Merkel B.J."/>
            <person name="Hornburger P."/>
            <person name="Mueller R.-W."/>
            <person name="Bruemmer F."/>
            <person name="Labrenz M."/>
            <person name="Spormann A.M."/>
            <person name="Op den Camp H."/>
            <person name="Overmann J."/>
            <person name="Amann R."/>
            <person name="Jetten M.S.M."/>
            <person name="Mascher T."/>
            <person name="Medema M.H."/>
            <person name="Devos D.P."/>
            <person name="Kaster A.-K."/>
            <person name="Ovreas L."/>
            <person name="Rohde M."/>
            <person name="Galperin M.Y."/>
            <person name="Jogler C."/>
        </authorList>
    </citation>
    <scope>NUCLEOTIDE SEQUENCE [LARGE SCALE GENOMIC DNA]</scope>
    <source>
        <strain evidence="10 11">V202</strain>
    </source>
</reference>
<keyword evidence="7 8" id="KW-0472">Membrane</keyword>
<dbReference type="RefSeq" id="WP_145176711.1">
    <property type="nucleotide sequence ID" value="NZ_CP037422.1"/>
</dbReference>
<comment type="subcellular location">
    <subcellularLocation>
        <location evidence="1">Cell membrane</location>
        <topology evidence="1">Multi-pass membrane protein</topology>
    </subcellularLocation>
</comment>
<feature type="transmembrane region" description="Helical" evidence="8">
    <location>
        <begin position="109"/>
        <end position="130"/>
    </location>
</feature>
<dbReference type="GO" id="GO:0005886">
    <property type="term" value="C:plasma membrane"/>
    <property type="evidence" value="ECO:0007669"/>
    <property type="project" value="UniProtKB-SubCell"/>
</dbReference>
<dbReference type="OrthoDB" id="224989at2"/>
<dbReference type="GO" id="GO:0016763">
    <property type="term" value="F:pentosyltransferase activity"/>
    <property type="evidence" value="ECO:0007669"/>
    <property type="project" value="TreeGrafter"/>
</dbReference>
<organism evidence="10 11">
    <name type="scientific">Gimesia aquarii</name>
    <dbReference type="NCBI Taxonomy" id="2527964"/>
    <lineage>
        <taxon>Bacteria</taxon>
        <taxon>Pseudomonadati</taxon>
        <taxon>Planctomycetota</taxon>
        <taxon>Planctomycetia</taxon>
        <taxon>Planctomycetales</taxon>
        <taxon>Planctomycetaceae</taxon>
        <taxon>Gimesia</taxon>
    </lineage>
</organism>
<feature type="domain" description="Glycosyltransferase RgtA/B/C/D-like" evidence="9">
    <location>
        <begin position="113"/>
        <end position="212"/>
    </location>
</feature>
<dbReference type="InterPro" id="IPR038731">
    <property type="entry name" value="RgtA/B/C-like"/>
</dbReference>
<evidence type="ECO:0000256" key="7">
    <source>
        <dbReference type="ARBA" id="ARBA00023136"/>
    </source>
</evidence>
<evidence type="ECO:0000256" key="5">
    <source>
        <dbReference type="ARBA" id="ARBA00022692"/>
    </source>
</evidence>
<dbReference type="GO" id="GO:0009103">
    <property type="term" value="P:lipopolysaccharide biosynthetic process"/>
    <property type="evidence" value="ECO:0007669"/>
    <property type="project" value="UniProtKB-ARBA"/>
</dbReference>
<sequence length="601" mass="69565">MHRNSSAHHTIILVFLFAANTIAVSWIGFHYSPVLDEMGHLPAGIYNWEYGQFDVYRVNPPLVRMVAAIPAVLSSSKRDWSSYKKGLTSRPEWNLGRNFIDINPDDWEWYFVSARWMLIPFLLLGGYICYRWSSELYGKTSGLIALTLWCFSPNILAWGATITPDATAATMGVLAGYCFWNWLQKFTWQQTFIAGLTLGLAELTKSTWIVLFGLWPVLWLTWQWISREESRAIPRSRQIKQLVTILLLGLYLLNLGYGFSGSFKQLKSFQFASRTLAGEDSVVDDGSGGNRFSESWLGEIPIPVPQNYLSGIDLQKLDFEKGKWSYLNGEWKDRGWWYYYIVALLLKVPLGTWLLFLCAFGMTYWKRREFRFNWKNEIVLLAPAIVIFVLVSSQTGFSRYLRYLLPCFPFVFIWISKIGLFLEKKQNTIIMPLIVVLSLVWSVGSSLYIYPHSLAYFNELAGGPKGGHRYLIDANIDWGQNLFYLKEWYDNHPEARPFHVDCFIFNKYSIYGIESSSPPPKIKRTINLSELTQEELKQIGPLPGWYALSIHKLHNLNGSYEYFLQHFKPVKIVGYSIYIYHITLDEANRVRRKIGLPEIKA</sequence>
<feature type="transmembrane region" description="Helical" evidence="8">
    <location>
        <begin position="142"/>
        <end position="161"/>
    </location>
</feature>
<evidence type="ECO:0000256" key="1">
    <source>
        <dbReference type="ARBA" id="ARBA00004651"/>
    </source>
</evidence>
<feature type="transmembrane region" description="Helical" evidence="8">
    <location>
        <begin position="377"/>
        <end position="397"/>
    </location>
</feature>
<gene>
    <name evidence="10" type="ORF">V202x_32410</name>
</gene>